<protein>
    <recommendedName>
        <fullName evidence="9">Torsin-1A C-terminal domain-containing protein</fullName>
    </recommendedName>
</protein>
<dbReference type="Proteomes" id="UP001075354">
    <property type="component" value="Chromosome 14"/>
</dbReference>
<comment type="similarity">
    <text evidence="2">Belongs to the ClpA/ClpB family. Torsin subfamily.</text>
</comment>
<organism evidence="10 11">
    <name type="scientific">Megalurothrips usitatus</name>
    <name type="common">bean blossom thrips</name>
    <dbReference type="NCBI Taxonomy" id="439358"/>
    <lineage>
        <taxon>Eukaryota</taxon>
        <taxon>Metazoa</taxon>
        <taxon>Ecdysozoa</taxon>
        <taxon>Arthropoda</taxon>
        <taxon>Hexapoda</taxon>
        <taxon>Insecta</taxon>
        <taxon>Pterygota</taxon>
        <taxon>Neoptera</taxon>
        <taxon>Paraneoptera</taxon>
        <taxon>Thysanoptera</taxon>
        <taxon>Terebrantia</taxon>
        <taxon>Thripoidea</taxon>
        <taxon>Thripidae</taxon>
        <taxon>Megalurothrips</taxon>
    </lineage>
</organism>
<evidence type="ECO:0000256" key="4">
    <source>
        <dbReference type="ARBA" id="ARBA00022741"/>
    </source>
</evidence>
<dbReference type="AlphaFoldDB" id="A0AAV7X5R5"/>
<dbReference type="CDD" id="cd00009">
    <property type="entry name" value="AAA"/>
    <property type="match status" value="1"/>
</dbReference>
<evidence type="ECO:0000256" key="1">
    <source>
        <dbReference type="ARBA" id="ARBA00004319"/>
    </source>
</evidence>
<evidence type="ECO:0000256" key="8">
    <source>
        <dbReference type="SAM" id="SignalP"/>
    </source>
</evidence>
<sequence>MEIRSPLWIFILSCLGTSWAIEPLSVAVTAGAASAIWGYFDGSLCRVMECCDQRSTPTDAKNISALENELSTYVYGQHLMQDIVIRALRGHMESPDPSKALVLSFHGSTGCGKSYVSEFIARSLFAYGMKSKFVKKFVAGVEFPDPTMAAVYKMKVQDKVRAVVKMCERALFIFEDVHLMPSGILDGILPFIDHHTEVDGLDFRKSIFILLSNLGGTAINRKTLELWSAGRQREDVIKLKDFESVIRQGAFNEAGGLYNSVAIKTSLIDHYIPFLPLEEKHVVKCIDNEFKKLGYPSAPEDAAKNILGDMTFMPPEVELYSTSGCKRVASKVSAYVHGKKFVVF</sequence>
<proteinExistence type="inferred from homology"/>
<comment type="subcellular location">
    <subcellularLocation>
        <location evidence="1">Endoplasmic reticulum lumen</location>
    </subcellularLocation>
</comment>
<keyword evidence="4" id="KW-0547">Nucleotide-binding</keyword>
<feature type="signal peptide" evidence="8">
    <location>
        <begin position="1"/>
        <end position="20"/>
    </location>
</feature>
<dbReference type="GO" id="GO:0005788">
    <property type="term" value="C:endoplasmic reticulum lumen"/>
    <property type="evidence" value="ECO:0007669"/>
    <property type="project" value="UniProtKB-SubCell"/>
</dbReference>
<dbReference type="InterPro" id="IPR010448">
    <property type="entry name" value="Torsin"/>
</dbReference>
<keyword evidence="5" id="KW-0256">Endoplasmic reticulum</keyword>
<dbReference type="Pfam" id="PF06309">
    <property type="entry name" value="Torsin"/>
    <property type="match status" value="1"/>
</dbReference>
<reference evidence="10" key="1">
    <citation type="submission" date="2022-12" db="EMBL/GenBank/DDBJ databases">
        <title>Chromosome-level genome assembly of the bean flower thrips Megalurothrips usitatus.</title>
        <authorList>
            <person name="Ma L."/>
            <person name="Liu Q."/>
            <person name="Li H."/>
            <person name="Cai W."/>
        </authorList>
    </citation>
    <scope>NUCLEOTIDE SEQUENCE</scope>
    <source>
        <strain evidence="10">Cailab_2022a</strain>
    </source>
</reference>
<dbReference type="PANTHER" id="PTHR10760">
    <property type="entry name" value="TORSIN"/>
    <property type="match status" value="1"/>
</dbReference>
<dbReference type="GO" id="GO:0016887">
    <property type="term" value="F:ATP hydrolysis activity"/>
    <property type="evidence" value="ECO:0007669"/>
    <property type="project" value="InterPro"/>
</dbReference>
<keyword evidence="7" id="KW-0325">Glycoprotein</keyword>
<feature type="domain" description="Torsin-1A C-terminal" evidence="9">
    <location>
        <begin position="277"/>
        <end position="335"/>
    </location>
</feature>
<keyword evidence="11" id="KW-1185">Reference proteome</keyword>
<evidence type="ECO:0000256" key="5">
    <source>
        <dbReference type="ARBA" id="ARBA00022824"/>
    </source>
</evidence>
<evidence type="ECO:0000256" key="6">
    <source>
        <dbReference type="ARBA" id="ARBA00022840"/>
    </source>
</evidence>
<evidence type="ECO:0000256" key="3">
    <source>
        <dbReference type="ARBA" id="ARBA00022729"/>
    </source>
</evidence>
<keyword evidence="3 8" id="KW-0732">Signal</keyword>
<dbReference type="InterPro" id="IPR001270">
    <property type="entry name" value="ClpA/B"/>
</dbReference>
<evidence type="ECO:0000313" key="10">
    <source>
        <dbReference type="EMBL" id="KAJ1520991.1"/>
    </source>
</evidence>
<feature type="chain" id="PRO_5043753763" description="Torsin-1A C-terminal domain-containing protein" evidence="8">
    <location>
        <begin position="21"/>
        <end position="344"/>
    </location>
</feature>
<dbReference type="InterPro" id="IPR027417">
    <property type="entry name" value="P-loop_NTPase"/>
</dbReference>
<gene>
    <name evidence="10" type="ORF">ONE63_004061</name>
</gene>
<dbReference type="EMBL" id="JAPTSV010000014">
    <property type="protein sequence ID" value="KAJ1520991.1"/>
    <property type="molecule type" value="Genomic_DNA"/>
</dbReference>
<evidence type="ECO:0000256" key="2">
    <source>
        <dbReference type="ARBA" id="ARBA00006235"/>
    </source>
</evidence>
<evidence type="ECO:0000256" key="7">
    <source>
        <dbReference type="ARBA" id="ARBA00023180"/>
    </source>
</evidence>
<dbReference type="PANTHER" id="PTHR10760:SF2">
    <property type="entry name" value="LD13476P-RELATED"/>
    <property type="match status" value="1"/>
</dbReference>
<dbReference type="GO" id="GO:0005524">
    <property type="term" value="F:ATP binding"/>
    <property type="evidence" value="ECO:0007669"/>
    <property type="project" value="UniProtKB-KW"/>
</dbReference>
<comment type="caution">
    <text evidence="10">The sequence shown here is derived from an EMBL/GenBank/DDBJ whole genome shotgun (WGS) entry which is preliminary data.</text>
</comment>
<dbReference type="InterPro" id="IPR049337">
    <property type="entry name" value="TOR1A_C"/>
</dbReference>
<dbReference type="FunFam" id="3.40.50.300:FF:002276">
    <property type="entry name" value="Torsin, putative"/>
    <property type="match status" value="1"/>
</dbReference>
<dbReference type="SUPFAM" id="SSF52540">
    <property type="entry name" value="P-loop containing nucleoside triphosphate hydrolases"/>
    <property type="match status" value="1"/>
</dbReference>
<keyword evidence="6" id="KW-0067">ATP-binding</keyword>
<dbReference type="Pfam" id="PF21376">
    <property type="entry name" value="TOR1A_C"/>
    <property type="match status" value="1"/>
</dbReference>
<dbReference type="GO" id="GO:0071218">
    <property type="term" value="P:cellular response to misfolded protein"/>
    <property type="evidence" value="ECO:0007669"/>
    <property type="project" value="TreeGrafter"/>
</dbReference>
<name>A0AAV7X5R5_9NEOP</name>
<evidence type="ECO:0000259" key="9">
    <source>
        <dbReference type="Pfam" id="PF21376"/>
    </source>
</evidence>
<dbReference type="Gene3D" id="3.40.50.300">
    <property type="entry name" value="P-loop containing nucleotide triphosphate hydrolases"/>
    <property type="match status" value="1"/>
</dbReference>
<dbReference type="PRINTS" id="PR00300">
    <property type="entry name" value="CLPPROTEASEA"/>
</dbReference>
<evidence type="ECO:0000313" key="11">
    <source>
        <dbReference type="Proteomes" id="UP001075354"/>
    </source>
</evidence>
<accession>A0AAV7X5R5</accession>